<dbReference type="RefSeq" id="WP_343878062.1">
    <property type="nucleotide sequence ID" value="NZ_BAAAIJ010000009.1"/>
</dbReference>
<feature type="domain" description="HTH tetR-type" evidence="5">
    <location>
        <begin position="8"/>
        <end position="68"/>
    </location>
</feature>
<sequence length="210" mass="22926">MAKQARARATRELIVQAAGTVFSQKTYAQATLGDVLAEAGVTQGALYFHFPSKKAVAQEVIDRQHELFLAAGETLSDPSVRGLETMIMLSRELAQQITSDPLVRAGLRLSTESADVFVETASKPYEDWISACEVLIDRAIIEGDISPRQDSGRLAAFVIATFTGVQSLSQARTHWADIIDRLEEMWAFLLEGISSTDAAQRPDVSALLRS</sequence>
<reference evidence="7" key="1">
    <citation type="journal article" date="2019" name="Int. J. Syst. Evol. Microbiol.">
        <title>The Global Catalogue of Microorganisms (GCM) 10K type strain sequencing project: providing services to taxonomists for standard genome sequencing and annotation.</title>
        <authorList>
            <consortium name="The Broad Institute Genomics Platform"/>
            <consortium name="The Broad Institute Genome Sequencing Center for Infectious Disease"/>
            <person name="Wu L."/>
            <person name="Ma J."/>
        </authorList>
    </citation>
    <scope>NUCLEOTIDE SEQUENCE [LARGE SCALE GENOMIC DNA]</scope>
    <source>
        <strain evidence="7">JCM 11496</strain>
    </source>
</reference>
<accession>A0ABW4Q5U5</accession>
<dbReference type="EMBL" id="JBHUGA010000009">
    <property type="protein sequence ID" value="MFD1845838.1"/>
    <property type="molecule type" value="Genomic_DNA"/>
</dbReference>
<comment type="caution">
    <text evidence="6">The sequence shown here is derived from an EMBL/GenBank/DDBJ whole genome shotgun (WGS) entry which is preliminary data.</text>
</comment>
<dbReference type="PROSITE" id="PS50977">
    <property type="entry name" value="HTH_TETR_2"/>
    <property type="match status" value="1"/>
</dbReference>
<evidence type="ECO:0000256" key="3">
    <source>
        <dbReference type="ARBA" id="ARBA00023163"/>
    </source>
</evidence>
<dbReference type="PRINTS" id="PR00455">
    <property type="entry name" value="HTHTETR"/>
</dbReference>
<dbReference type="Pfam" id="PF21935">
    <property type="entry name" value="TetR_C_45"/>
    <property type="match status" value="1"/>
</dbReference>
<evidence type="ECO:0000256" key="1">
    <source>
        <dbReference type="ARBA" id="ARBA00023015"/>
    </source>
</evidence>
<gene>
    <name evidence="6" type="ORF">ACFSFX_04430</name>
</gene>
<dbReference type="InterPro" id="IPR036271">
    <property type="entry name" value="Tet_transcr_reg_TetR-rel_C_sf"/>
</dbReference>
<dbReference type="PANTHER" id="PTHR30055:SF234">
    <property type="entry name" value="HTH-TYPE TRANSCRIPTIONAL REGULATOR BETI"/>
    <property type="match status" value="1"/>
</dbReference>
<evidence type="ECO:0000256" key="2">
    <source>
        <dbReference type="ARBA" id="ARBA00023125"/>
    </source>
</evidence>
<organism evidence="6 7">
    <name type="scientific">Arthrobacter flavus</name>
    <dbReference type="NCBI Taxonomy" id="95172"/>
    <lineage>
        <taxon>Bacteria</taxon>
        <taxon>Bacillati</taxon>
        <taxon>Actinomycetota</taxon>
        <taxon>Actinomycetes</taxon>
        <taxon>Micrococcales</taxon>
        <taxon>Micrococcaceae</taxon>
        <taxon>Arthrobacter</taxon>
    </lineage>
</organism>
<name>A0ABW4Q5U5_9MICC</name>
<dbReference type="Gene3D" id="1.10.357.10">
    <property type="entry name" value="Tetracycline Repressor, domain 2"/>
    <property type="match status" value="1"/>
</dbReference>
<dbReference type="SUPFAM" id="SSF46689">
    <property type="entry name" value="Homeodomain-like"/>
    <property type="match status" value="1"/>
</dbReference>
<dbReference type="InterPro" id="IPR054126">
    <property type="entry name" value="CprB_TetR_C"/>
</dbReference>
<dbReference type="SUPFAM" id="SSF48498">
    <property type="entry name" value="Tetracyclin repressor-like, C-terminal domain"/>
    <property type="match status" value="1"/>
</dbReference>
<dbReference type="InterPro" id="IPR050109">
    <property type="entry name" value="HTH-type_TetR-like_transc_reg"/>
</dbReference>
<dbReference type="PANTHER" id="PTHR30055">
    <property type="entry name" value="HTH-TYPE TRANSCRIPTIONAL REGULATOR RUTR"/>
    <property type="match status" value="1"/>
</dbReference>
<dbReference type="InterPro" id="IPR047923">
    <property type="entry name" value="ArpA-like"/>
</dbReference>
<dbReference type="Pfam" id="PF00440">
    <property type="entry name" value="TetR_N"/>
    <property type="match status" value="1"/>
</dbReference>
<keyword evidence="7" id="KW-1185">Reference proteome</keyword>
<keyword evidence="2 4" id="KW-0238">DNA-binding</keyword>
<keyword evidence="1" id="KW-0805">Transcription regulation</keyword>
<dbReference type="NCBIfam" id="NF041196">
    <property type="entry name" value="ScbR_bind_reg"/>
    <property type="match status" value="1"/>
</dbReference>
<dbReference type="Proteomes" id="UP001597307">
    <property type="component" value="Unassembled WGS sequence"/>
</dbReference>
<dbReference type="InterPro" id="IPR009057">
    <property type="entry name" value="Homeodomain-like_sf"/>
</dbReference>
<proteinExistence type="predicted"/>
<evidence type="ECO:0000313" key="6">
    <source>
        <dbReference type="EMBL" id="MFD1845838.1"/>
    </source>
</evidence>
<evidence type="ECO:0000256" key="4">
    <source>
        <dbReference type="PROSITE-ProRule" id="PRU00335"/>
    </source>
</evidence>
<dbReference type="InterPro" id="IPR001647">
    <property type="entry name" value="HTH_TetR"/>
</dbReference>
<protein>
    <submittedName>
        <fullName evidence="6">ScbR family autoregulator-binding transcription factor</fullName>
    </submittedName>
</protein>
<feature type="DNA-binding region" description="H-T-H motif" evidence="4">
    <location>
        <begin position="31"/>
        <end position="50"/>
    </location>
</feature>
<evidence type="ECO:0000259" key="5">
    <source>
        <dbReference type="PROSITE" id="PS50977"/>
    </source>
</evidence>
<evidence type="ECO:0000313" key="7">
    <source>
        <dbReference type="Proteomes" id="UP001597307"/>
    </source>
</evidence>
<keyword evidence="3" id="KW-0804">Transcription</keyword>